<dbReference type="Proteomes" id="UP001372338">
    <property type="component" value="Unassembled WGS sequence"/>
</dbReference>
<comment type="caution">
    <text evidence="2">The sequence shown here is derived from an EMBL/GenBank/DDBJ whole genome shotgun (WGS) entry which is preliminary data.</text>
</comment>
<accession>A0AAN9EMD4</accession>
<protein>
    <submittedName>
        <fullName evidence="2">Uncharacterized protein</fullName>
    </submittedName>
</protein>
<feature type="region of interest" description="Disordered" evidence="1">
    <location>
        <begin position="1"/>
        <end position="67"/>
    </location>
</feature>
<sequence>MDQVKDLSKGDDHVMVLSDLGQQDHGDSNLEQTSNKDGNIYDENSRCEKDNQGWTPVKTRSKTATKD</sequence>
<organism evidence="2 3">
    <name type="scientific">Crotalaria pallida</name>
    <name type="common">Smooth rattlebox</name>
    <name type="synonym">Crotalaria striata</name>
    <dbReference type="NCBI Taxonomy" id="3830"/>
    <lineage>
        <taxon>Eukaryota</taxon>
        <taxon>Viridiplantae</taxon>
        <taxon>Streptophyta</taxon>
        <taxon>Embryophyta</taxon>
        <taxon>Tracheophyta</taxon>
        <taxon>Spermatophyta</taxon>
        <taxon>Magnoliopsida</taxon>
        <taxon>eudicotyledons</taxon>
        <taxon>Gunneridae</taxon>
        <taxon>Pentapetalae</taxon>
        <taxon>rosids</taxon>
        <taxon>fabids</taxon>
        <taxon>Fabales</taxon>
        <taxon>Fabaceae</taxon>
        <taxon>Papilionoideae</taxon>
        <taxon>50 kb inversion clade</taxon>
        <taxon>genistoids sensu lato</taxon>
        <taxon>core genistoids</taxon>
        <taxon>Crotalarieae</taxon>
        <taxon>Crotalaria</taxon>
    </lineage>
</organism>
<dbReference type="AlphaFoldDB" id="A0AAN9EMD4"/>
<gene>
    <name evidence="2" type="ORF">RIF29_25404</name>
</gene>
<evidence type="ECO:0000256" key="1">
    <source>
        <dbReference type="SAM" id="MobiDB-lite"/>
    </source>
</evidence>
<reference evidence="2 3" key="1">
    <citation type="submission" date="2024-01" db="EMBL/GenBank/DDBJ databases">
        <title>The genomes of 5 underutilized Papilionoideae crops provide insights into root nodulation and disease resistanc.</title>
        <authorList>
            <person name="Yuan L."/>
        </authorList>
    </citation>
    <scope>NUCLEOTIDE SEQUENCE [LARGE SCALE GENOMIC DNA]</scope>
    <source>
        <strain evidence="2">ZHUSHIDOU_FW_LH</strain>
        <tissue evidence="2">Leaf</tissue>
    </source>
</reference>
<keyword evidence="3" id="KW-1185">Reference proteome</keyword>
<feature type="compositionally biased region" description="Basic and acidic residues" evidence="1">
    <location>
        <begin position="1"/>
        <end position="14"/>
    </location>
</feature>
<evidence type="ECO:0000313" key="2">
    <source>
        <dbReference type="EMBL" id="KAK7259789.1"/>
    </source>
</evidence>
<proteinExistence type="predicted"/>
<dbReference type="EMBL" id="JAYWIO010000005">
    <property type="protein sequence ID" value="KAK7259789.1"/>
    <property type="molecule type" value="Genomic_DNA"/>
</dbReference>
<evidence type="ECO:0000313" key="3">
    <source>
        <dbReference type="Proteomes" id="UP001372338"/>
    </source>
</evidence>
<name>A0AAN9EMD4_CROPI</name>